<evidence type="ECO:0000313" key="22">
    <source>
        <dbReference type="Proteomes" id="UP000004848"/>
    </source>
</evidence>
<evidence type="ECO:0000256" key="18">
    <source>
        <dbReference type="ARBA" id="ARBA00049504"/>
    </source>
</evidence>
<evidence type="ECO:0000256" key="14">
    <source>
        <dbReference type="ARBA" id="ARBA00025228"/>
    </source>
</evidence>
<evidence type="ECO:0000256" key="19">
    <source>
        <dbReference type="HAMAP-Rule" id="MF_00719"/>
    </source>
</evidence>
<dbReference type="UniPathway" id="UPA00148">
    <property type="reaction ID" value="UER00238"/>
</dbReference>
<protein>
    <recommendedName>
        <fullName evidence="6 19">Adenosylcobinamide-GDP ribazoletransferase</fullName>
        <ecNumber evidence="5 19">2.7.8.26</ecNumber>
    </recommendedName>
    <alternativeName>
        <fullName evidence="16 19">Cobalamin synthase</fullName>
    </alternativeName>
    <alternativeName>
        <fullName evidence="15 19">Cobalamin-5'-phosphate synthase</fullName>
    </alternativeName>
</protein>
<evidence type="ECO:0000313" key="21">
    <source>
        <dbReference type="EMBL" id="EAV43867.1"/>
    </source>
</evidence>
<dbReference type="EMBL" id="AAUW01000008">
    <property type="protein sequence ID" value="EAV43867.1"/>
    <property type="molecule type" value="Genomic_DNA"/>
</dbReference>
<dbReference type="InterPro" id="IPR003805">
    <property type="entry name" value="CobS"/>
</dbReference>
<feature type="compositionally biased region" description="Polar residues" evidence="20">
    <location>
        <begin position="30"/>
        <end position="44"/>
    </location>
</feature>
<comment type="function">
    <text evidence="14 19">Joins adenosylcobinamide-GDP and alpha-ribazole to generate adenosylcobalamin (Ado-cobalamin). Also synthesizes adenosylcobalamin 5'-phosphate from adenosylcobinamide-GDP and alpha-ribazole 5'-phosphate.</text>
</comment>
<gene>
    <name evidence="19 21" type="primary">cobS</name>
    <name evidence="21" type="ORF">SIAM614_12103</name>
</gene>
<evidence type="ECO:0000256" key="16">
    <source>
        <dbReference type="ARBA" id="ARBA00032853"/>
    </source>
</evidence>
<comment type="pathway">
    <text evidence="3 19">Cofactor biosynthesis; adenosylcobalamin biosynthesis; adenosylcobalamin from cob(II)yrinate a,c-diamide: step 7/7.</text>
</comment>
<dbReference type="HAMAP" id="MF_00719">
    <property type="entry name" value="CobS"/>
    <property type="match status" value="1"/>
</dbReference>
<keyword evidence="9 19" id="KW-0808">Transferase</keyword>
<evidence type="ECO:0000256" key="8">
    <source>
        <dbReference type="ARBA" id="ARBA00022573"/>
    </source>
</evidence>
<dbReference type="EC" id="2.7.8.26" evidence="5 19"/>
<dbReference type="Pfam" id="PF02654">
    <property type="entry name" value="CobS"/>
    <property type="match status" value="1"/>
</dbReference>
<evidence type="ECO:0000256" key="9">
    <source>
        <dbReference type="ARBA" id="ARBA00022679"/>
    </source>
</evidence>
<sequence>MFTAVERPLGLALPLFYNFDLLKLKHGTGLMSSETDQGPDSQVKSRSKKTRDRNQAALRGLKELAADTAACVRFFSRLSLPAVNALDNPMAPPDFVRIARAAPLAGAIIALPAAGVGVALGFTQLPLLVVAILLTAVLAATTGALHEDGLSDVADGFFGGATRERRLDIMKDSRIGAFGALAMMISLLLRVALLAALWQRFDPADAALLLLAGEAFSRTLLVWQWQCLPSARPGGLGARFGKPPRKTVLQAFLVTLPLLLPAALLLSLPALLLAVLVAFSAAYSTGRLALSKIGGTTGDVLGAVQQLSGLGFLTGMLMVP</sequence>
<accession>A0NTV8</accession>
<dbReference type="PANTHER" id="PTHR34148">
    <property type="entry name" value="ADENOSYLCOBINAMIDE-GDP RIBAZOLETRANSFERASE"/>
    <property type="match status" value="1"/>
</dbReference>
<evidence type="ECO:0000256" key="6">
    <source>
        <dbReference type="ARBA" id="ARBA00015850"/>
    </source>
</evidence>
<evidence type="ECO:0000256" key="5">
    <source>
        <dbReference type="ARBA" id="ARBA00013200"/>
    </source>
</evidence>
<feature type="transmembrane region" description="Helical" evidence="19">
    <location>
        <begin position="258"/>
        <end position="283"/>
    </location>
</feature>
<feature type="transmembrane region" description="Helical" evidence="19">
    <location>
        <begin position="125"/>
        <end position="145"/>
    </location>
</feature>
<comment type="catalytic activity">
    <reaction evidence="17 19">
        <text>alpha-ribazole + adenosylcob(III)inamide-GDP = adenosylcob(III)alamin + GMP + H(+)</text>
        <dbReference type="Rhea" id="RHEA:16049"/>
        <dbReference type="ChEBI" id="CHEBI:10329"/>
        <dbReference type="ChEBI" id="CHEBI:15378"/>
        <dbReference type="ChEBI" id="CHEBI:18408"/>
        <dbReference type="ChEBI" id="CHEBI:58115"/>
        <dbReference type="ChEBI" id="CHEBI:60487"/>
        <dbReference type="EC" id="2.7.8.26"/>
    </reaction>
</comment>
<dbReference type="GO" id="GO:0009236">
    <property type="term" value="P:cobalamin biosynthetic process"/>
    <property type="evidence" value="ECO:0007669"/>
    <property type="project" value="UniProtKB-UniRule"/>
</dbReference>
<evidence type="ECO:0000256" key="11">
    <source>
        <dbReference type="ARBA" id="ARBA00022842"/>
    </source>
</evidence>
<comment type="caution">
    <text evidence="21">The sequence shown here is derived from an EMBL/GenBank/DDBJ whole genome shotgun (WGS) entry which is preliminary data.</text>
</comment>
<evidence type="ECO:0000256" key="10">
    <source>
        <dbReference type="ARBA" id="ARBA00022692"/>
    </source>
</evidence>
<feature type="transmembrane region" description="Helical" evidence="19">
    <location>
        <begin position="98"/>
        <end position="119"/>
    </location>
</feature>
<evidence type="ECO:0000256" key="4">
    <source>
        <dbReference type="ARBA" id="ARBA00010561"/>
    </source>
</evidence>
<comment type="catalytic activity">
    <reaction evidence="18 19">
        <text>alpha-ribazole 5'-phosphate + adenosylcob(III)inamide-GDP = adenosylcob(III)alamin 5'-phosphate + GMP + H(+)</text>
        <dbReference type="Rhea" id="RHEA:23560"/>
        <dbReference type="ChEBI" id="CHEBI:15378"/>
        <dbReference type="ChEBI" id="CHEBI:57918"/>
        <dbReference type="ChEBI" id="CHEBI:58115"/>
        <dbReference type="ChEBI" id="CHEBI:60487"/>
        <dbReference type="ChEBI" id="CHEBI:60493"/>
        <dbReference type="EC" id="2.7.8.26"/>
    </reaction>
</comment>
<evidence type="ECO:0000256" key="2">
    <source>
        <dbReference type="ARBA" id="ARBA00004651"/>
    </source>
</evidence>
<dbReference type="AlphaFoldDB" id="A0NTV8"/>
<reference evidence="21 22" key="1">
    <citation type="submission" date="2006-05" db="EMBL/GenBank/DDBJ databases">
        <authorList>
            <person name="King G."/>
            <person name="Ferriera S."/>
            <person name="Johnson J."/>
            <person name="Kravitz S."/>
            <person name="Beeson K."/>
            <person name="Sutton G."/>
            <person name="Rogers Y.-H."/>
            <person name="Friedman R."/>
            <person name="Frazier M."/>
            <person name="Venter J.C."/>
        </authorList>
    </citation>
    <scope>NUCLEOTIDE SEQUENCE [LARGE SCALE GENOMIC DNA]</scope>
    <source>
        <strain evidence="22">ATCC 25650 / DSM 13394 / JCM 20685 / NBRC 16684 / NCIMB 2208 / IAM 12614 / B1</strain>
    </source>
</reference>
<dbReference type="eggNOG" id="COG0368">
    <property type="taxonomic scope" value="Bacteria"/>
</dbReference>
<dbReference type="GO" id="GO:0008818">
    <property type="term" value="F:cobalamin 5'-phosphate synthase activity"/>
    <property type="evidence" value="ECO:0007669"/>
    <property type="project" value="UniProtKB-UniRule"/>
</dbReference>
<evidence type="ECO:0000256" key="12">
    <source>
        <dbReference type="ARBA" id="ARBA00022989"/>
    </source>
</evidence>
<evidence type="ECO:0000256" key="1">
    <source>
        <dbReference type="ARBA" id="ARBA00001946"/>
    </source>
</evidence>
<evidence type="ECO:0000256" key="20">
    <source>
        <dbReference type="SAM" id="MobiDB-lite"/>
    </source>
</evidence>
<name>A0NTV8_ROSAI</name>
<organism evidence="21 22">
    <name type="scientific">Roseibium aggregatum (strain ATCC 25650 / DSM 13394 / JCM 20685 / NBRC 16684 / NCIMB 2208 / IAM 12614 / B1)</name>
    <name type="common">Stappia aggregata</name>
    <dbReference type="NCBI Taxonomy" id="384765"/>
    <lineage>
        <taxon>Bacteria</taxon>
        <taxon>Pseudomonadati</taxon>
        <taxon>Pseudomonadota</taxon>
        <taxon>Alphaproteobacteria</taxon>
        <taxon>Hyphomicrobiales</taxon>
        <taxon>Stappiaceae</taxon>
        <taxon>Roseibium</taxon>
    </lineage>
</organism>
<feature type="transmembrane region" description="Helical" evidence="19">
    <location>
        <begin position="175"/>
        <end position="198"/>
    </location>
</feature>
<evidence type="ECO:0000256" key="15">
    <source>
        <dbReference type="ARBA" id="ARBA00032605"/>
    </source>
</evidence>
<dbReference type="GO" id="GO:0051073">
    <property type="term" value="F:adenosylcobinamide-GDP ribazoletransferase activity"/>
    <property type="evidence" value="ECO:0007669"/>
    <property type="project" value="UniProtKB-UniRule"/>
</dbReference>
<keyword evidence="13 19" id="KW-0472">Membrane</keyword>
<dbReference type="PANTHER" id="PTHR34148:SF1">
    <property type="entry name" value="ADENOSYLCOBINAMIDE-GDP RIBAZOLETRANSFERASE"/>
    <property type="match status" value="1"/>
</dbReference>
<keyword evidence="10 19" id="KW-0812">Transmembrane</keyword>
<keyword evidence="7 19" id="KW-1003">Cell membrane</keyword>
<keyword evidence="12 19" id="KW-1133">Transmembrane helix</keyword>
<evidence type="ECO:0000256" key="3">
    <source>
        <dbReference type="ARBA" id="ARBA00004663"/>
    </source>
</evidence>
<comment type="cofactor">
    <cofactor evidence="1 19">
        <name>Mg(2+)</name>
        <dbReference type="ChEBI" id="CHEBI:18420"/>
    </cofactor>
</comment>
<keyword evidence="8 19" id="KW-0169">Cobalamin biosynthesis</keyword>
<evidence type="ECO:0000256" key="13">
    <source>
        <dbReference type="ARBA" id="ARBA00023136"/>
    </source>
</evidence>
<evidence type="ECO:0000256" key="7">
    <source>
        <dbReference type="ARBA" id="ARBA00022475"/>
    </source>
</evidence>
<proteinExistence type="inferred from homology"/>
<comment type="subcellular location">
    <subcellularLocation>
        <location evidence="2 19">Cell membrane</location>
        <topology evidence="2 19">Multi-pass membrane protein</topology>
    </subcellularLocation>
</comment>
<feature type="region of interest" description="Disordered" evidence="20">
    <location>
        <begin position="30"/>
        <end position="52"/>
    </location>
</feature>
<comment type="similarity">
    <text evidence="4 19">Belongs to the CobS family.</text>
</comment>
<dbReference type="Proteomes" id="UP000004848">
    <property type="component" value="Unassembled WGS sequence"/>
</dbReference>
<keyword evidence="11 19" id="KW-0460">Magnesium</keyword>
<dbReference type="GO" id="GO:0005886">
    <property type="term" value="C:plasma membrane"/>
    <property type="evidence" value="ECO:0007669"/>
    <property type="project" value="UniProtKB-SubCell"/>
</dbReference>
<evidence type="ECO:0000256" key="17">
    <source>
        <dbReference type="ARBA" id="ARBA00048623"/>
    </source>
</evidence>